<evidence type="ECO:0000313" key="8">
    <source>
        <dbReference type="Proteomes" id="UP000530263"/>
    </source>
</evidence>
<dbReference type="FunFam" id="3.30.160.60:FF:000706">
    <property type="entry name" value="Zinc finger protein"/>
    <property type="match status" value="1"/>
</dbReference>
<dbReference type="EMBL" id="VYZG01003376">
    <property type="protein sequence ID" value="NWQ83539.1"/>
    <property type="molecule type" value="Genomic_DNA"/>
</dbReference>
<proteinExistence type="predicted"/>
<dbReference type="PANTHER" id="PTHR23226">
    <property type="entry name" value="ZINC FINGER AND SCAN DOMAIN-CONTAINING"/>
    <property type="match status" value="1"/>
</dbReference>
<dbReference type="SUPFAM" id="SSF57667">
    <property type="entry name" value="beta-beta-alpha zinc fingers"/>
    <property type="match status" value="1"/>
</dbReference>
<accession>A0A7K4SF84</accession>
<dbReference type="Gene3D" id="3.30.160.60">
    <property type="entry name" value="Classic Zinc Finger"/>
    <property type="match status" value="1"/>
</dbReference>
<feature type="domain" description="C2H2-type" evidence="6">
    <location>
        <begin position="27"/>
        <end position="54"/>
    </location>
</feature>
<evidence type="ECO:0000259" key="6">
    <source>
        <dbReference type="PROSITE" id="PS50157"/>
    </source>
</evidence>
<organism evidence="7 8">
    <name type="scientific">Columbina picui</name>
    <name type="common">Picui ground-dove</name>
    <dbReference type="NCBI Taxonomy" id="115618"/>
    <lineage>
        <taxon>Eukaryota</taxon>
        <taxon>Metazoa</taxon>
        <taxon>Chordata</taxon>
        <taxon>Craniata</taxon>
        <taxon>Vertebrata</taxon>
        <taxon>Euteleostomi</taxon>
        <taxon>Archelosauria</taxon>
        <taxon>Archosauria</taxon>
        <taxon>Dinosauria</taxon>
        <taxon>Saurischia</taxon>
        <taxon>Theropoda</taxon>
        <taxon>Coelurosauria</taxon>
        <taxon>Aves</taxon>
        <taxon>Neognathae</taxon>
        <taxon>Neoaves</taxon>
        <taxon>Columbimorphae</taxon>
        <taxon>Columbiformes</taxon>
        <taxon>Columbidae</taxon>
        <taxon>Columbina</taxon>
    </lineage>
</organism>
<keyword evidence="3 5" id="KW-0863">Zinc-finger</keyword>
<keyword evidence="1" id="KW-0479">Metal-binding</keyword>
<dbReference type="PROSITE" id="PS50157">
    <property type="entry name" value="ZINC_FINGER_C2H2_2"/>
    <property type="match status" value="1"/>
</dbReference>
<evidence type="ECO:0000256" key="2">
    <source>
        <dbReference type="ARBA" id="ARBA00022737"/>
    </source>
</evidence>
<name>A0A7K4SF84_COLPI</name>
<sequence length="64" mass="7413">CPVSNKSSKHQTALAISMQSHTDDRPFRCTDCGKRFFHRHHLLNHQSRHDGEKPFAFGHCGQHF</sequence>
<gene>
    <name evidence="7" type="primary">Zg8_0</name>
    <name evidence="7" type="ORF">COLPIC_R05986</name>
</gene>
<comment type="caution">
    <text evidence="7">The sequence shown here is derived from an EMBL/GenBank/DDBJ whole genome shotgun (WGS) entry which is preliminary data.</text>
</comment>
<dbReference type="InterPro" id="IPR036236">
    <property type="entry name" value="Znf_C2H2_sf"/>
</dbReference>
<evidence type="ECO:0000256" key="3">
    <source>
        <dbReference type="ARBA" id="ARBA00022771"/>
    </source>
</evidence>
<dbReference type="InterPro" id="IPR013087">
    <property type="entry name" value="Znf_C2H2_type"/>
</dbReference>
<dbReference type="PROSITE" id="PS00028">
    <property type="entry name" value="ZINC_FINGER_C2H2_1"/>
    <property type="match status" value="1"/>
</dbReference>
<evidence type="ECO:0000256" key="1">
    <source>
        <dbReference type="ARBA" id="ARBA00022723"/>
    </source>
</evidence>
<evidence type="ECO:0000313" key="7">
    <source>
        <dbReference type="EMBL" id="NWQ83539.1"/>
    </source>
</evidence>
<dbReference type="GO" id="GO:0008270">
    <property type="term" value="F:zinc ion binding"/>
    <property type="evidence" value="ECO:0007669"/>
    <property type="project" value="UniProtKB-KW"/>
</dbReference>
<keyword evidence="4" id="KW-0862">Zinc</keyword>
<feature type="non-terminal residue" evidence="7">
    <location>
        <position position="64"/>
    </location>
</feature>
<evidence type="ECO:0000256" key="4">
    <source>
        <dbReference type="ARBA" id="ARBA00022833"/>
    </source>
</evidence>
<keyword evidence="2" id="KW-0677">Repeat</keyword>
<dbReference type="AlphaFoldDB" id="A0A7K4SF84"/>
<dbReference type="Proteomes" id="UP000530263">
    <property type="component" value="Unassembled WGS sequence"/>
</dbReference>
<protein>
    <submittedName>
        <fullName evidence="7">ZG8 protein</fullName>
    </submittedName>
</protein>
<reference evidence="7 8" key="1">
    <citation type="submission" date="2019-09" db="EMBL/GenBank/DDBJ databases">
        <title>Bird 10,000 Genomes (B10K) Project - Family phase.</title>
        <authorList>
            <person name="Zhang G."/>
        </authorList>
    </citation>
    <scope>NUCLEOTIDE SEQUENCE [LARGE SCALE GENOMIC DNA]</scope>
    <source>
        <strain evidence="7">B10K-DU-021-26</strain>
        <tissue evidence="7">Mixed tissue sample</tissue>
    </source>
</reference>
<feature type="non-terminal residue" evidence="7">
    <location>
        <position position="1"/>
    </location>
</feature>
<evidence type="ECO:0000256" key="5">
    <source>
        <dbReference type="PROSITE-ProRule" id="PRU00042"/>
    </source>
</evidence>
<keyword evidence="8" id="KW-1185">Reference proteome</keyword>
<dbReference type="OrthoDB" id="654211at2759"/>